<dbReference type="GO" id="GO:0030286">
    <property type="term" value="C:dynein complex"/>
    <property type="evidence" value="ECO:0007669"/>
    <property type="project" value="UniProtKB-KW"/>
</dbReference>
<evidence type="ECO:0000256" key="3">
    <source>
        <dbReference type="ARBA" id="ARBA00004544"/>
    </source>
</evidence>
<dbReference type="Proteomes" id="UP000183567">
    <property type="component" value="Unassembled WGS sequence"/>
</dbReference>
<dbReference type="Pfam" id="PF12455">
    <property type="entry name" value="Dynactin"/>
    <property type="match status" value="1"/>
</dbReference>
<evidence type="ECO:0000256" key="13">
    <source>
        <dbReference type="SAM" id="Coils"/>
    </source>
</evidence>
<feature type="coiled-coil region" evidence="13">
    <location>
        <begin position="414"/>
        <end position="444"/>
    </location>
</feature>
<evidence type="ECO:0000313" key="16">
    <source>
        <dbReference type="EMBL" id="OJA19769.1"/>
    </source>
</evidence>
<evidence type="ECO:0000313" key="17">
    <source>
        <dbReference type="Proteomes" id="UP000183567"/>
    </source>
</evidence>
<keyword evidence="17" id="KW-1185">Reference proteome</keyword>
<comment type="similarity">
    <text evidence="4">Belongs to the dynactin 150 kDa subunit family.</text>
</comment>
<dbReference type="SMART" id="SM01052">
    <property type="entry name" value="CAP_GLY"/>
    <property type="match status" value="1"/>
</dbReference>
<feature type="compositionally biased region" description="Pro residues" evidence="14">
    <location>
        <begin position="148"/>
        <end position="157"/>
    </location>
</feature>
<evidence type="ECO:0000256" key="5">
    <source>
        <dbReference type="ARBA" id="ARBA00022490"/>
    </source>
</evidence>
<organism evidence="16 17">
    <name type="scientific">Rhizopogon vesiculosus</name>
    <dbReference type="NCBI Taxonomy" id="180088"/>
    <lineage>
        <taxon>Eukaryota</taxon>
        <taxon>Fungi</taxon>
        <taxon>Dikarya</taxon>
        <taxon>Basidiomycota</taxon>
        <taxon>Agaricomycotina</taxon>
        <taxon>Agaricomycetes</taxon>
        <taxon>Agaricomycetidae</taxon>
        <taxon>Boletales</taxon>
        <taxon>Suillineae</taxon>
        <taxon>Rhizopogonaceae</taxon>
        <taxon>Rhizopogon</taxon>
    </lineage>
</organism>
<feature type="coiled-coil region" evidence="13">
    <location>
        <begin position="321"/>
        <end position="390"/>
    </location>
</feature>
<evidence type="ECO:0000256" key="8">
    <source>
        <dbReference type="ARBA" id="ARBA00022776"/>
    </source>
</evidence>
<evidence type="ECO:0000256" key="12">
    <source>
        <dbReference type="ARBA" id="ARBA00023306"/>
    </source>
</evidence>
<feature type="compositionally biased region" description="Pro residues" evidence="14">
    <location>
        <begin position="222"/>
        <end position="240"/>
    </location>
</feature>
<comment type="subcellular location">
    <subcellularLocation>
        <location evidence="3">Cytoplasm</location>
        <location evidence="3">Cell cortex</location>
    </subcellularLocation>
    <subcellularLocation>
        <location evidence="1">Cytoplasm</location>
        <location evidence="1">Cytoskeleton</location>
        <location evidence="1">Microtubule organizing center</location>
        <location evidence="1">Centrosome</location>
        <location evidence="1">Centriole</location>
    </subcellularLocation>
    <subcellularLocation>
        <location evidence="2">Cytoplasm</location>
        <location evidence="2">Cytoskeleton</location>
        <location evidence="2">Spindle</location>
    </subcellularLocation>
</comment>
<keyword evidence="6" id="KW-0132">Cell division</keyword>
<evidence type="ECO:0000259" key="15">
    <source>
        <dbReference type="PROSITE" id="PS50245"/>
    </source>
</evidence>
<evidence type="ECO:0000256" key="7">
    <source>
        <dbReference type="ARBA" id="ARBA00022701"/>
    </source>
</evidence>
<dbReference type="GO" id="GO:0000132">
    <property type="term" value="P:establishment of mitotic spindle orientation"/>
    <property type="evidence" value="ECO:0007669"/>
    <property type="project" value="TreeGrafter"/>
</dbReference>
<feature type="compositionally biased region" description="Polar residues" evidence="14">
    <location>
        <begin position="1220"/>
        <end position="1229"/>
    </location>
</feature>
<feature type="region of interest" description="Disordered" evidence="14">
    <location>
        <begin position="89"/>
        <end position="249"/>
    </location>
</feature>
<sequence length="1307" mass="143719">MDPPLGALVEVTAGRGIVRFVGATSFSAGKWVGIELPEPKGKNDGTIKDVTYFSCKPNHGVFVRPSQVKVINAEPEPHPARTQVNLARSAMGHQRTPSAGLSRAASLRSNGASGSSSRSSSPSKPTPSTPASSSASLATPRASRLAPPSSPVKPPLSPAKRPSLALQPRKSFARQSPGEPAAPPSPALHNPRIGTSPSQEAVTQVRRTSSPLVLPPQNAIVEPPPPPTPVVQAPRQPPTPIESTPSITNGTTLAPPIPISRVPSHDPSSPITRTEDSAMLAKIRVLEAKRADDAQHIRELETRLADAESFVALRPKLQAKLQSLQTELIATKRALADAEQLASLGETRGVDAQEQLEMAMLDKEVAEERAELAEQELEEVKERLAHVEVELGVLKEGGSSGGDGDANTKTSLAYIQLEKQNERLKEALIRLRDLSQETEQEQRRRIVEMEKDITSIDDLQGMYLYTCPIPFAPLLHLPILSPPLTITNILNTQISSLQEQLDDALGAEDLLVQLTERNLSLSEKIEEQRITIEDLEALKELSDELEENHIQVEHELRDEISERERELREERVRVGLLEDVVSDADGTMARFREVVAEMQGELDSLRAATQTAQHESATAAHQTAAMMSLNLKLQSSAAKNQARAVELEIKKLEARERGELLGIVQPYLPQQYIESDSDATNCYLFFARLAYKTDLINTIVGQAHGLPESLNGVVPEMLVGICEMRGRAASFSTLCKRFAAILRRCDPTSFLNIGRIYPEIAPMEKRIDMHIDLLRRDEFREMEFVTDVLKMLAQFDHLAETYFDGFEQDLGERELGYALSFDHDLDVFAASIGLTKTSVAAILNDEDIILDMGGYDPEEELIEPLQKLLEQCKSAKVLSKKLAKRLEDVIQESSALKSHLVPQLKTLSNAVPELVNFGISLAQQVIPHLSDARSAKSPFQLATVLSYAKQTALSTVAKDMKPGTSCFQAVSESIAQLSAECNRLLPLAMEAESVLKSKPSFESAVRLYHANEDPVSGTPPWVLRIEEIRASMAINAEAERKAAQLQEEIQGLVRSLKTKDQTIQESGVKIELMERRMEAVKKQADTIADLEIELSKARKQERAYEEAMEQLQADLDTLEQDNSKLKTSAAGSERQAAGAQPVDSENVPMEGNVETSHLLEQIEALRGTVRFLRTENSYLKGQDLLKEIQGLPPLPEPVSRIHTPPLDPSGQSDTDESDSELPSTPPTIRSLATETKVLYRDVIKFSSSPRVVDLSALNAKRAEGDSKGGRKWMPRKATPAQQVLDRKMEAERLNRRVRGLLDRASAL</sequence>
<protein>
    <recommendedName>
        <fullName evidence="15">CAP-Gly domain-containing protein</fullName>
    </recommendedName>
</protein>
<keyword evidence="8" id="KW-0498">Mitosis</keyword>
<feature type="compositionally biased region" description="Polar residues" evidence="14">
    <location>
        <begin position="193"/>
        <end position="211"/>
    </location>
</feature>
<dbReference type="PROSITE" id="PS00845">
    <property type="entry name" value="CAP_GLY_1"/>
    <property type="match status" value="1"/>
</dbReference>
<dbReference type="PROSITE" id="PS50245">
    <property type="entry name" value="CAP_GLY_2"/>
    <property type="match status" value="1"/>
</dbReference>
<gene>
    <name evidence="16" type="ORF">AZE42_09507</name>
</gene>
<keyword evidence="7" id="KW-0493">Microtubule</keyword>
<keyword evidence="12" id="KW-0131">Cell cycle</keyword>
<dbReference type="GO" id="GO:0005814">
    <property type="term" value="C:centriole"/>
    <property type="evidence" value="ECO:0007669"/>
    <property type="project" value="UniProtKB-SubCell"/>
</dbReference>
<dbReference type="GO" id="GO:0051301">
    <property type="term" value="P:cell division"/>
    <property type="evidence" value="ECO:0007669"/>
    <property type="project" value="UniProtKB-KW"/>
</dbReference>
<dbReference type="GO" id="GO:0000743">
    <property type="term" value="P:nuclear migration involved in conjugation with cellular fusion"/>
    <property type="evidence" value="ECO:0007669"/>
    <property type="project" value="TreeGrafter"/>
</dbReference>
<feature type="compositionally biased region" description="Low complexity" evidence="14">
    <location>
        <begin position="129"/>
        <end position="147"/>
    </location>
</feature>
<dbReference type="InterPro" id="IPR022157">
    <property type="entry name" value="Dynactin"/>
</dbReference>
<feature type="domain" description="CAP-Gly" evidence="15">
    <location>
        <begin position="22"/>
        <end position="64"/>
    </location>
</feature>
<name>A0A1J8R292_9AGAM</name>
<keyword evidence="5" id="KW-0963">Cytoplasm</keyword>
<feature type="coiled-coil region" evidence="13">
    <location>
        <begin position="511"/>
        <end position="655"/>
    </location>
</feature>
<dbReference type="OrthoDB" id="2130750at2759"/>
<dbReference type="PANTHER" id="PTHR18916:SF6">
    <property type="entry name" value="DYNACTIN SUBUNIT 1"/>
    <property type="match status" value="1"/>
</dbReference>
<feature type="compositionally biased region" description="Low complexity" evidence="14">
    <location>
        <begin position="98"/>
        <end position="123"/>
    </location>
</feature>
<dbReference type="Pfam" id="PF01302">
    <property type="entry name" value="CAP_GLY"/>
    <property type="match status" value="1"/>
</dbReference>
<evidence type="ECO:0000256" key="14">
    <source>
        <dbReference type="SAM" id="MobiDB-lite"/>
    </source>
</evidence>
<accession>A0A1J8R292</accession>
<keyword evidence="10 13" id="KW-0175">Coiled coil</keyword>
<dbReference type="GO" id="GO:0005874">
    <property type="term" value="C:microtubule"/>
    <property type="evidence" value="ECO:0007669"/>
    <property type="project" value="UniProtKB-KW"/>
</dbReference>
<keyword evidence="9" id="KW-0243">Dynein</keyword>
<dbReference type="EMBL" id="LVVM01000893">
    <property type="protein sequence ID" value="OJA19769.1"/>
    <property type="molecule type" value="Genomic_DNA"/>
</dbReference>
<comment type="caution">
    <text evidence="16">The sequence shown here is derived from an EMBL/GenBank/DDBJ whole genome shotgun (WGS) entry which is preliminary data.</text>
</comment>
<keyword evidence="11" id="KW-0206">Cytoskeleton</keyword>
<evidence type="ECO:0000256" key="2">
    <source>
        <dbReference type="ARBA" id="ARBA00004186"/>
    </source>
</evidence>
<evidence type="ECO:0000256" key="6">
    <source>
        <dbReference type="ARBA" id="ARBA00022618"/>
    </source>
</evidence>
<evidence type="ECO:0000256" key="10">
    <source>
        <dbReference type="ARBA" id="ARBA00023054"/>
    </source>
</evidence>
<dbReference type="PANTHER" id="PTHR18916">
    <property type="entry name" value="DYNACTIN 1-RELATED MICROTUBULE-BINDING"/>
    <property type="match status" value="1"/>
</dbReference>
<dbReference type="InterPro" id="IPR000938">
    <property type="entry name" value="CAP-Gly_domain"/>
</dbReference>
<reference evidence="16 17" key="1">
    <citation type="submission" date="2016-03" db="EMBL/GenBank/DDBJ databases">
        <title>Comparative genomics of the ectomycorrhizal sister species Rhizopogon vinicolor and Rhizopogon vesiculosus (Basidiomycota: Boletales) reveals a divergence of the mating type B locus.</title>
        <authorList>
            <person name="Mujic A.B."/>
            <person name="Kuo A."/>
            <person name="Tritt A."/>
            <person name="Lipzen A."/>
            <person name="Chen C."/>
            <person name="Johnson J."/>
            <person name="Sharma A."/>
            <person name="Barry K."/>
            <person name="Grigoriev I.V."/>
            <person name="Spatafora J.W."/>
        </authorList>
    </citation>
    <scope>NUCLEOTIDE SEQUENCE [LARGE SCALE GENOMIC DNA]</scope>
    <source>
        <strain evidence="16 17">AM-OR11-056</strain>
    </source>
</reference>
<evidence type="ECO:0000256" key="11">
    <source>
        <dbReference type="ARBA" id="ARBA00023212"/>
    </source>
</evidence>
<evidence type="ECO:0000256" key="4">
    <source>
        <dbReference type="ARBA" id="ARBA00011010"/>
    </source>
</evidence>
<feature type="region of interest" description="Disordered" evidence="14">
    <location>
        <begin position="1124"/>
        <end position="1149"/>
    </location>
</feature>
<dbReference type="SUPFAM" id="SSF74924">
    <property type="entry name" value="Cap-Gly domain"/>
    <property type="match status" value="1"/>
</dbReference>
<dbReference type="Gene3D" id="2.30.30.190">
    <property type="entry name" value="CAP Gly-rich-like domain"/>
    <property type="match status" value="1"/>
</dbReference>
<dbReference type="InterPro" id="IPR036859">
    <property type="entry name" value="CAP-Gly_dom_sf"/>
</dbReference>
<dbReference type="GO" id="GO:0005816">
    <property type="term" value="C:spindle pole body"/>
    <property type="evidence" value="ECO:0007669"/>
    <property type="project" value="TreeGrafter"/>
</dbReference>
<proteinExistence type="inferred from homology"/>
<dbReference type="GO" id="GO:0005819">
    <property type="term" value="C:spindle"/>
    <property type="evidence" value="ECO:0007669"/>
    <property type="project" value="UniProtKB-SubCell"/>
</dbReference>
<feature type="region of interest" description="Disordered" evidence="14">
    <location>
        <begin position="1189"/>
        <end position="1229"/>
    </location>
</feature>
<evidence type="ECO:0000256" key="9">
    <source>
        <dbReference type="ARBA" id="ARBA00023017"/>
    </source>
</evidence>
<dbReference type="GO" id="GO:0051286">
    <property type="term" value="C:cell tip"/>
    <property type="evidence" value="ECO:0007669"/>
    <property type="project" value="TreeGrafter"/>
</dbReference>
<dbReference type="STRING" id="180088.A0A1J8R292"/>
<evidence type="ECO:0000256" key="1">
    <source>
        <dbReference type="ARBA" id="ARBA00004114"/>
    </source>
</evidence>